<gene>
    <name evidence="2" type="ORF">PCOR1329_LOCUS31399</name>
</gene>
<organism evidence="2 3">
    <name type="scientific">Prorocentrum cordatum</name>
    <dbReference type="NCBI Taxonomy" id="2364126"/>
    <lineage>
        <taxon>Eukaryota</taxon>
        <taxon>Sar</taxon>
        <taxon>Alveolata</taxon>
        <taxon>Dinophyceae</taxon>
        <taxon>Prorocentrales</taxon>
        <taxon>Prorocentraceae</taxon>
        <taxon>Prorocentrum</taxon>
    </lineage>
</organism>
<keyword evidence="1" id="KW-0812">Transmembrane</keyword>
<reference evidence="2" key="1">
    <citation type="submission" date="2023-10" db="EMBL/GenBank/DDBJ databases">
        <authorList>
            <person name="Chen Y."/>
            <person name="Shah S."/>
            <person name="Dougan E. K."/>
            <person name="Thang M."/>
            <person name="Chan C."/>
        </authorList>
    </citation>
    <scope>NUCLEOTIDE SEQUENCE [LARGE SCALE GENOMIC DNA]</scope>
</reference>
<evidence type="ECO:0000313" key="3">
    <source>
        <dbReference type="Proteomes" id="UP001189429"/>
    </source>
</evidence>
<keyword evidence="1" id="KW-0472">Membrane</keyword>
<evidence type="ECO:0000256" key="1">
    <source>
        <dbReference type="SAM" id="Phobius"/>
    </source>
</evidence>
<evidence type="ECO:0000313" key="2">
    <source>
        <dbReference type="EMBL" id="CAK0833816.1"/>
    </source>
</evidence>
<dbReference type="EMBL" id="CAUYUJ010012359">
    <property type="protein sequence ID" value="CAK0833816.1"/>
    <property type="molecule type" value="Genomic_DNA"/>
</dbReference>
<protein>
    <submittedName>
        <fullName evidence="2">Uncharacterized protein</fullName>
    </submittedName>
</protein>
<keyword evidence="3" id="KW-1185">Reference proteome</keyword>
<proteinExistence type="predicted"/>
<sequence length="96" mass="9821">MAPMQSTPMDTVTPDVPEVETLLVESDQGGTRADLLSPLRARAVSVVAVLLLVAGCLALASAAAREPVKPQVAPGGLVRLVKVDGKAKGKPQPVQA</sequence>
<keyword evidence="1" id="KW-1133">Transmembrane helix</keyword>
<comment type="caution">
    <text evidence="2">The sequence shown here is derived from an EMBL/GenBank/DDBJ whole genome shotgun (WGS) entry which is preliminary data.</text>
</comment>
<dbReference type="Proteomes" id="UP001189429">
    <property type="component" value="Unassembled WGS sequence"/>
</dbReference>
<name>A0ABN9SPL8_9DINO</name>
<accession>A0ABN9SPL8</accession>
<feature type="non-terminal residue" evidence="2">
    <location>
        <position position="96"/>
    </location>
</feature>
<feature type="transmembrane region" description="Helical" evidence="1">
    <location>
        <begin position="43"/>
        <end position="64"/>
    </location>
</feature>